<keyword evidence="7" id="KW-1185">Reference proteome</keyword>
<feature type="domain" description="Acyl-CoA dehydrogenase/oxidase N-terminal" evidence="5">
    <location>
        <begin position="370"/>
        <end position="460"/>
    </location>
</feature>
<dbReference type="InterPro" id="IPR013786">
    <property type="entry name" value="AcylCoA_DH/ox_N"/>
</dbReference>
<dbReference type="InterPro" id="IPR052161">
    <property type="entry name" value="Mycobact_Acyl-CoA_DH"/>
</dbReference>
<reference evidence="6 7" key="1">
    <citation type="submission" date="2021-07" db="EMBL/GenBank/DDBJ databases">
        <title>Whole Genome Sequence of Nocardia Iowensis.</title>
        <authorList>
            <person name="Lamm A."/>
            <person name="Collins-Fairclough A.M."/>
            <person name="Bunk B."/>
            <person name="Sproer C."/>
        </authorList>
    </citation>
    <scope>NUCLEOTIDE SEQUENCE [LARGE SCALE GENOMIC DNA]</scope>
    <source>
        <strain evidence="6 7">NRRL 5646</strain>
    </source>
</reference>
<evidence type="ECO:0000259" key="5">
    <source>
        <dbReference type="Pfam" id="PF02771"/>
    </source>
</evidence>
<dbReference type="PANTHER" id="PTHR43292">
    <property type="entry name" value="ACYL-COA DEHYDROGENASE"/>
    <property type="match status" value="1"/>
</dbReference>
<protein>
    <submittedName>
        <fullName evidence="6">Acyl-CoA dehydrogenase family protein</fullName>
    </submittedName>
</protein>
<accession>A0ABX8RSA2</accession>
<gene>
    <name evidence="6" type="ORF">KV110_02910</name>
</gene>
<evidence type="ECO:0000259" key="4">
    <source>
        <dbReference type="Pfam" id="PF02770"/>
    </source>
</evidence>
<evidence type="ECO:0000256" key="1">
    <source>
        <dbReference type="ARBA" id="ARBA00022630"/>
    </source>
</evidence>
<evidence type="ECO:0000256" key="2">
    <source>
        <dbReference type="ARBA" id="ARBA00023002"/>
    </source>
</evidence>
<feature type="domain" description="Acyl-CoA oxidase/dehydrogenase middle" evidence="4">
    <location>
        <begin position="464"/>
        <end position="558"/>
    </location>
</feature>
<feature type="domain" description="Acyl-CoA dehydrogenase/oxidase C-terminal" evidence="3">
    <location>
        <begin position="570"/>
        <end position="709"/>
    </location>
</feature>
<evidence type="ECO:0000313" key="6">
    <source>
        <dbReference type="EMBL" id="QXN92136.1"/>
    </source>
</evidence>
<dbReference type="PANTHER" id="PTHR43292:SF4">
    <property type="entry name" value="ACYL-COA DEHYDROGENASE FADE34"/>
    <property type="match status" value="1"/>
</dbReference>
<feature type="domain" description="Acyl-CoA dehydrogenase/oxidase C-terminal" evidence="3">
    <location>
        <begin position="209"/>
        <end position="331"/>
    </location>
</feature>
<evidence type="ECO:0000259" key="3">
    <source>
        <dbReference type="Pfam" id="PF00441"/>
    </source>
</evidence>
<dbReference type="Pfam" id="PF02771">
    <property type="entry name" value="Acyl-CoA_dh_N"/>
    <property type="match status" value="2"/>
</dbReference>
<sequence length="717" mass="75314">MTIATTDEHKAVQESMRGWAGSVRPIATMRTDPSSFWRAYWPGLAELGIFRVAVAEDAGGAGGSVADLAVLVEQAAHDLVGGPVLTTALANLITAGRLDEQLPCGVALDFVVGAEVSVPAAADELLLTGTWDSVLGAAPETAVLLPVSLPQGQRWVVVAPDAEGLRVEPLSPLDLSTPIARVHCADVRVSADQIFTAPHAVEDLVVVLAAAELAGLAGWCLDTAVEYAKVREQFGRKIGAFQAVKHLCATMLCRAELIRAVAADAAAAVDEGGAELPVAAAIAAAIALDAAVDTAKDCIQVLGGIGFTWEHDAHLYLRRAVALRQLLGGSARWRARVTELTRAGQRRTTGADRVFAAEGVAAVDGSSVDELATEVARIAALPADQQRTALVEAGLATPHWPPPYGRGADPMTGLLISEELRRAGLTAPDLAIGGWAVPTLLQHGTQEQIDRFAWPTLRGEVVWCQLFSEPEAGSDLAALRTTAKKVDGGWLLRGQKVWTSLGDRANWAICLARTDPDVPKHRGISYFLVDMRSAGLQVRPLVQITGEARFSEVFLDDVFVADDCLVGALNNGWKIARSTLSTERVAMGGNGIGPVLEELIAKSPATGPGAELLNDRLGGFVAEAIAGLLLEQRAAVKMLAGGDPGAQSSVRKLVGVRHRQAVAEFAVETAGPAGAQDSEVVKEFLLTRCLSIAGGTEQILLTVAGERILGLPRDTNS</sequence>
<name>A0ABX8RSA2_NOCIO</name>
<dbReference type="InterPro" id="IPR006091">
    <property type="entry name" value="Acyl-CoA_Oxase/DH_mid-dom"/>
</dbReference>
<proteinExistence type="predicted"/>
<keyword evidence="2" id="KW-0560">Oxidoreductase</keyword>
<dbReference type="RefSeq" id="WP_218473107.1">
    <property type="nucleotide sequence ID" value="NZ_BAABJN010000009.1"/>
</dbReference>
<keyword evidence="1" id="KW-0285">Flavoprotein</keyword>
<dbReference type="Pfam" id="PF02770">
    <property type="entry name" value="Acyl-CoA_dh_M"/>
    <property type="match status" value="1"/>
</dbReference>
<dbReference type="Pfam" id="PF00441">
    <property type="entry name" value="Acyl-CoA_dh_1"/>
    <property type="match status" value="2"/>
</dbReference>
<organism evidence="6 7">
    <name type="scientific">Nocardia iowensis</name>
    <dbReference type="NCBI Taxonomy" id="204891"/>
    <lineage>
        <taxon>Bacteria</taxon>
        <taxon>Bacillati</taxon>
        <taxon>Actinomycetota</taxon>
        <taxon>Actinomycetes</taxon>
        <taxon>Mycobacteriales</taxon>
        <taxon>Nocardiaceae</taxon>
        <taxon>Nocardia</taxon>
    </lineage>
</organism>
<evidence type="ECO:0000313" key="7">
    <source>
        <dbReference type="Proteomes" id="UP000694257"/>
    </source>
</evidence>
<dbReference type="Proteomes" id="UP000694257">
    <property type="component" value="Chromosome"/>
</dbReference>
<dbReference type="InterPro" id="IPR009075">
    <property type="entry name" value="AcylCo_DH/oxidase_C"/>
</dbReference>
<feature type="domain" description="Acyl-CoA dehydrogenase/oxidase N-terminal" evidence="5">
    <location>
        <begin position="6"/>
        <end position="84"/>
    </location>
</feature>
<dbReference type="EMBL" id="CP078145">
    <property type="protein sequence ID" value="QXN92136.1"/>
    <property type="molecule type" value="Genomic_DNA"/>
</dbReference>